<dbReference type="Proteomes" id="UP000503447">
    <property type="component" value="Chromosome"/>
</dbReference>
<feature type="compositionally biased region" description="Basic and acidic residues" evidence="1">
    <location>
        <begin position="365"/>
        <end position="376"/>
    </location>
</feature>
<feature type="compositionally biased region" description="Basic residues" evidence="1">
    <location>
        <begin position="246"/>
        <end position="261"/>
    </location>
</feature>
<feature type="region of interest" description="Disordered" evidence="1">
    <location>
        <begin position="233"/>
        <end position="489"/>
    </location>
</feature>
<feature type="compositionally biased region" description="Basic residues" evidence="1">
    <location>
        <begin position="310"/>
        <end position="321"/>
    </location>
</feature>
<gene>
    <name evidence="2" type="ORF">FTUN_2820</name>
</gene>
<feature type="compositionally biased region" description="Basic residues" evidence="1">
    <location>
        <begin position="43"/>
        <end position="70"/>
    </location>
</feature>
<organism evidence="2 3">
    <name type="scientific">Frigoriglobus tundricola</name>
    <dbReference type="NCBI Taxonomy" id="2774151"/>
    <lineage>
        <taxon>Bacteria</taxon>
        <taxon>Pseudomonadati</taxon>
        <taxon>Planctomycetota</taxon>
        <taxon>Planctomycetia</taxon>
        <taxon>Gemmatales</taxon>
        <taxon>Gemmataceae</taxon>
        <taxon>Frigoriglobus</taxon>
    </lineage>
</organism>
<accession>A0A6M5YMW6</accession>
<feature type="compositionally biased region" description="Low complexity" evidence="1">
    <location>
        <begin position="31"/>
        <end position="42"/>
    </location>
</feature>
<reference evidence="3" key="1">
    <citation type="submission" date="2020-05" db="EMBL/GenBank/DDBJ databases">
        <title>Frigoriglobus tundricola gen. nov., sp. nov., a psychrotolerant cellulolytic planctomycete of the family Gemmataceae with two divergent copies of 16S rRNA gene.</title>
        <authorList>
            <person name="Kulichevskaya I.S."/>
            <person name="Ivanova A.A."/>
            <person name="Naumoff D.G."/>
            <person name="Beletsky A.V."/>
            <person name="Rijpstra W.I.C."/>
            <person name="Sinninghe Damste J.S."/>
            <person name="Mardanov A.V."/>
            <person name="Ravin N.V."/>
            <person name="Dedysh S.N."/>
        </authorList>
    </citation>
    <scope>NUCLEOTIDE SEQUENCE [LARGE SCALE GENOMIC DNA]</scope>
    <source>
        <strain evidence="3">PL17</strain>
    </source>
</reference>
<proteinExistence type="predicted"/>
<feature type="compositionally biased region" description="Basic residues" evidence="1">
    <location>
        <begin position="436"/>
        <end position="453"/>
    </location>
</feature>
<feature type="compositionally biased region" description="Low complexity" evidence="1">
    <location>
        <begin position="233"/>
        <end position="245"/>
    </location>
</feature>
<keyword evidence="3" id="KW-1185">Reference proteome</keyword>
<feature type="compositionally biased region" description="Basic residues" evidence="1">
    <location>
        <begin position="14"/>
        <end position="28"/>
    </location>
</feature>
<evidence type="ECO:0000313" key="3">
    <source>
        <dbReference type="Proteomes" id="UP000503447"/>
    </source>
</evidence>
<name>A0A6M5YMW6_9BACT</name>
<protein>
    <submittedName>
        <fullName evidence="2">Uncharacterized protein</fullName>
    </submittedName>
</protein>
<feature type="region of interest" description="Disordered" evidence="1">
    <location>
        <begin position="1"/>
        <end position="202"/>
    </location>
</feature>
<dbReference type="EMBL" id="CP053452">
    <property type="protein sequence ID" value="QJW95278.1"/>
    <property type="molecule type" value="Genomic_DNA"/>
</dbReference>
<feature type="compositionally biased region" description="Low complexity" evidence="1">
    <location>
        <begin position="468"/>
        <end position="480"/>
    </location>
</feature>
<feature type="compositionally biased region" description="Basic and acidic residues" evidence="1">
    <location>
        <begin position="262"/>
        <end position="295"/>
    </location>
</feature>
<dbReference type="KEGG" id="ftj:FTUN_2820"/>
<sequence length="489" mass="53714">MREGPQSPSGVVAVRRRAARRGPGRVRLRPQEAAGRRPAGRPCRLRRRRCDRVRAPHRRADRRTGHHARRAQSGTRRVPARPSGRGPPGAPPPVRSRRPHRPRRLHHPQARRLRRVPPPAGAAVPPRRPARAGRLDPDRAPRVGPEFRGVARRGRHPAGPVAGRAEVHHRRRIARPDDGRHRAVHPRVRAERGDRRAAAAVGVPAHRPAVPGNAVRERVRPRRPHVRLAVAVRRGQARGRAQAHAPARHHHRQGARAGHRPPRPEAEQRALAPDRGRQVHHVGDRLRVGADRERAGTGAGQDRPPGRAAAARRPRRRHRPVRVPAAGEEGAARADRRRPRARHDLVPTAEARPDRRGPVRHRVDRRAEAGRVHRDAGAGAPGVPQHAGGQAPQERDGPRGATGGRDRGPARPRRAGRAGRLQADLAQELEHDPHPGHHRPRPRLRRGRRRRRAAAALLTAAGGGPLTAGGRAARPPAAARSGWSRTPSA</sequence>
<feature type="compositionally biased region" description="Basic residues" evidence="1">
    <location>
        <begin position="95"/>
        <end position="115"/>
    </location>
</feature>
<evidence type="ECO:0000313" key="2">
    <source>
        <dbReference type="EMBL" id="QJW95278.1"/>
    </source>
</evidence>
<feature type="compositionally biased region" description="Basic and acidic residues" evidence="1">
    <location>
        <begin position="188"/>
        <end position="197"/>
    </location>
</feature>
<feature type="compositionally biased region" description="Basic and acidic residues" evidence="1">
    <location>
        <begin position="393"/>
        <end position="409"/>
    </location>
</feature>
<dbReference type="AlphaFoldDB" id="A0A6M5YMW6"/>
<evidence type="ECO:0000256" key="1">
    <source>
        <dbReference type="SAM" id="MobiDB-lite"/>
    </source>
</evidence>